<sequence>MTRDFDAIVLGAGPAGEVAAGRLGDAGLSVAVIEEHLVGGECSFYACMPSKALLRPAQALAEARRTHGAREASGGELDTASTLRYRDLIVNDLDDAKQVPWLGAHGVELVRGAGRLDGPRRVRVGDDVLTARRAVVVATGSDAVLPPVPGLAESAPWTNREATTAHEVPERLVVLGGGVVGCELAQAWQSLGARVVLLEPGPGLLGREEPFAAEEVEAGLRAQGVDVRIGRRAAAVTRDGAVTVELDDGTTVEGDELLVATGRRPRTADIGLETVGLEPGRPIETDVHLCAGPPGRWLYAIGDCNGRALLTHQGKYQGRIAADHILGRFNTSIVYGGPLSPRVIFTEPQVAAVGHTLASAHTAGIDARAVDADVNHTAGSAFVGGGVPGRARIVIDENRRVLVGATFTGAEVADLVHSATVAIVGDIALDRLWHAVPCFPTRSEVWLKLLEEYGL</sequence>
<feature type="disulfide bond" description="Redox-active" evidence="5">
    <location>
        <begin position="42"/>
        <end position="47"/>
    </location>
</feature>
<keyword evidence="4" id="KW-0547">Nucleotide-binding</keyword>
<evidence type="ECO:0000256" key="3">
    <source>
        <dbReference type="ARBA" id="ARBA00022827"/>
    </source>
</evidence>
<dbReference type="PIRSF" id="PIRSF000350">
    <property type="entry name" value="Mercury_reductase_MerA"/>
    <property type="match status" value="1"/>
</dbReference>
<feature type="binding site" evidence="4">
    <location>
        <position position="114"/>
    </location>
    <ligand>
        <name>FAD</name>
        <dbReference type="ChEBI" id="CHEBI:57692"/>
    </ligand>
</feature>
<evidence type="ECO:0000256" key="2">
    <source>
        <dbReference type="ARBA" id="ARBA00022630"/>
    </source>
</evidence>
<dbReference type="InterPro" id="IPR001100">
    <property type="entry name" value="Pyr_nuc-diS_OxRdtase"/>
</dbReference>
<evidence type="ECO:0000259" key="6">
    <source>
        <dbReference type="Pfam" id="PF02852"/>
    </source>
</evidence>
<dbReference type="InterPro" id="IPR036188">
    <property type="entry name" value="FAD/NAD-bd_sf"/>
</dbReference>
<evidence type="ECO:0000256" key="1">
    <source>
        <dbReference type="ARBA" id="ARBA00007532"/>
    </source>
</evidence>
<dbReference type="PRINTS" id="PR00411">
    <property type="entry name" value="PNDRDTASEI"/>
</dbReference>
<dbReference type="PRINTS" id="PR00368">
    <property type="entry name" value="FADPNR"/>
</dbReference>
<name>A0A6J4THN4_9ACTN</name>
<feature type="domain" description="Pyridine nucleotide-disulphide oxidoreductase dimerisation" evidence="6">
    <location>
        <begin position="341"/>
        <end position="446"/>
    </location>
</feature>
<evidence type="ECO:0000256" key="4">
    <source>
        <dbReference type="PIRSR" id="PIRSR000350-3"/>
    </source>
</evidence>
<dbReference type="Pfam" id="PF02852">
    <property type="entry name" value="Pyr_redox_dim"/>
    <property type="match status" value="1"/>
</dbReference>
<comment type="cofactor">
    <cofactor evidence="4">
        <name>FAD</name>
        <dbReference type="ChEBI" id="CHEBI:57692"/>
    </cofactor>
    <text evidence="4">Binds 1 FAD per subunit.</text>
</comment>
<reference evidence="8" key="1">
    <citation type="submission" date="2020-02" db="EMBL/GenBank/DDBJ databases">
        <authorList>
            <person name="Meier V. D."/>
        </authorList>
    </citation>
    <scope>NUCLEOTIDE SEQUENCE</scope>
    <source>
        <strain evidence="8">AVDCRST_MAG13</strain>
    </source>
</reference>
<keyword evidence="3 4" id="KW-0274">FAD</keyword>
<dbReference type="Gene3D" id="3.30.390.30">
    <property type="match status" value="1"/>
</dbReference>
<dbReference type="InterPro" id="IPR016156">
    <property type="entry name" value="FAD/NAD-linked_Rdtase_dimer_sf"/>
</dbReference>
<organism evidence="8">
    <name type="scientific">uncultured Solirubrobacteraceae bacterium</name>
    <dbReference type="NCBI Taxonomy" id="1162706"/>
    <lineage>
        <taxon>Bacteria</taxon>
        <taxon>Bacillati</taxon>
        <taxon>Actinomycetota</taxon>
        <taxon>Thermoleophilia</taxon>
        <taxon>Solirubrobacterales</taxon>
        <taxon>Solirubrobacteraceae</taxon>
        <taxon>environmental samples</taxon>
    </lineage>
</organism>
<dbReference type="SUPFAM" id="SSF51905">
    <property type="entry name" value="FAD/NAD(P)-binding domain"/>
    <property type="match status" value="1"/>
</dbReference>
<protein>
    <submittedName>
        <fullName evidence="8">PF00070 family, FAD-dependent NAD(P)-disulphide oxidoreductase</fullName>
    </submittedName>
</protein>
<dbReference type="InterPro" id="IPR004099">
    <property type="entry name" value="Pyr_nucl-diS_OxRdtase_dimer"/>
</dbReference>
<accession>A0A6J4THN4</accession>
<feature type="binding site" evidence="4">
    <location>
        <begin position="176"/>
        <end position="183"/>
    </location>
    <ligand>
        <name>NAD(+)</name>
        <dbReference type="ChEBI" id="CHEBI:57540"/>
    </ligand>
</feature>
<feature type="binding site" evidence="4">
    <location>
        <position position="199"/>
    </location>
    <ligand>
        <name>NAD(+)</name>
        <dbReference type="ChEBI" id="CHEBI:57540"/>
    </ligand>
</feature>
<keyword evidence="2" id="KW-0285">Flavoprotein</keyword>
<dbReference type="SUPFAM" id="SSF55424">
    <property type="entry name" value="FAD/NAD-linked reductases, dimerisation (C-terminal) domain"/>
    <property type="match status" value="1"/>
</dbReference>
<dbReference type="Pfam" id="PF07992">
    <property type="entry name" value="Pyr_redox_2"/>
    <property type="match status" value="1"/>
</dbReference>
<evidence type="ECO:0000313" key="8">
    <source>
        <dbReference type="EMBL" id="CAA9523509.1"/>
    </source>
</evidence>
<feature type="binding site" evidence="4">
    <location>
        <position position="303"/>
    </location>
    <ligand>
        <name>FAD</name>
        <dbReference type="ChEBI" id="CHEBI:57692"/>
    </ligand>
</feature>
<comment type="similarity">
    <text evidence="1">Belongs to the class-I pyridine nucleotide-disulfide oxidoreductase family.</text>
</comment>
<dbReference type="GO" id="GO:0050660">
    <property type="term" value="F:flavin adenine dinucleotide binding"/>
    <property type="evidence" value="ECO:0007669"/>
    <property type="project" value="TreeGrafter"/>
</dbReference>
<gene>
    <name evidence="8" type="ORF">AVDCRST_MAG13-3550</name>
</gene>
<dbReference type="Gene3D" id="3.50.50.60">
    <property type="entry name" value="FAD/NAD(P)-binding domain"/>
    <property type="match status" value="2"/>
</dbReference>
<feature type="domain" description="FAD/NAD(P)-binding" evidence="7">
    <location>
        <begin position="6"/>
        <end position="317"/>
    </location>
</feature>
<dbReference type="AlphaFoldDB" id="A0A6J4THN4"/>
<feature type="binding site" evidence="4">
    <location>
        <begin position="139"/>
        <end position="141"/>
    </location>
    <ligand>
        <name>FAD</name>
        <dbReference type="ChEBI" id="CHEBI:57692"/>
    </ligand>
</feature>
<feature type="binding site" evidence="4">
    <location>
        <position position="51"/>
    </location>
    <ligand>
        <name>FAD</name>
        <dbReference type="ChEBI" id="CHEBI:57692"/>
    </ligand>
</feature>
<dbReference type="GO" id="GO:0003955">
    <property type="term" value="F:NAD(P)H dehydrogenase (quinone) activity"/>
    <property type="evidence" value="ECO:0007669"/>
    <property type="project" value="TreeGrafter"/>
</dbReference>
<evidence type="ECO:0000256" key="5">
    <source>
        <dbReference type="PIRSR" id="PIRSR000350-4"/>
    </source>
</evidence>
<dbReference type="PANTHER" id="PTHR43014">
    <property type="entry name" value="MERCURIC REDUCTASE"/>
    <property type="match status" value="1"/>
</dbReference>
<dbReference type="PANTHER" id="PTHR43014:SF2">
    <property type="entry name" value="MERCURIC REDUCTASE"/>
    <property type="match status" value="1"/>
</dbReference>
<feature type="binding site" evidence="4">
    <location>
        <position position="262"/>
    </location>
    <ligand>
        <name>NAD(+)</name>
        <dbReference type="ChEBI" id="CHEBI:57540"/>
    </ligand>
</feature>
<evidence type="ECO:0000259" key="7">
    <source>
        <dbReference type="Pfam" id="PF07992"/>
    </source>
</evidence>
<proteinExistence type="inferred from homology"/>
<keyword evidence="4" id="KW-0520">NAD</keyword>
<dbReference type="InterPro" id="IPR023753">
    <property type="entry name" value="FAD/NAD-binding_dom"/>
</dbReference>
<dbReference type="EMBL" id="CADCVO010000553">
    <property type="protein sequence ID" value="CAA9523509.1"/>
    <property type="molecule type" value="Genomic_DNA"/>
</dbReference>